<comment type="caution">
    <text evidence="1">The sequence shown here is derived from an EMBL/GenBank/DDBJ whole genome shotgun (WGS) entry which is preliminary data.</text>
</comment>
<protein>
    <submittedName>
        <fullName evidence="1">Uncharacterized protein</fullName>
    </submittedName>
</protein>
<dbReference type="EMBL" id="BBNS01000004">
    <property type="protein sequence ID" value="GAL70071.1"/>
    <property type="molecule type" value="Genomic_DNA"/>
</dbReference>
<dbReference type="AlphaFoldDB" id="A0A090VZJ3"/>
<dbReference type="Proteomes" id="UP000029646">
    <property type="component" value="Unassembled WGS sequence"/>
</dbReference>
<proteinExistence type="predicted"/>
<organism evidence="1 2">
    <name type="scientific">Jejuia pallidilutea</name>
    <dbReference type="NCBI Taxonomy" id="504487"/>
    <lineage>
        <taxon>Bacteria</taxon>
        <taxon>Pseudomonadati</taxon>
        <taxon>Bacteroidota</taxon>
        <taxon>Flavobacteriia</taxon>
        <taxon>Flavobacteriales</taxon>
        <taxon>Flavobacteriaceae</taxon>
        <taxon>Jejuia</taxon>
    </lineage>
</organism>
<gene>
    <name evidence="1" type="ORF">JCM19302_2646</name>
</gene>
<sequence>MYGCSVSKYIPEDERLYTGATLTVQPDSIVKDKTGLKTELSTVLRRT</sequence>
<evidence type="ECO:0000313" key="2">
    <source>
        <dbReference type="Proteomes" id="UP000029646"/>
    </source>
</evidence>
<name>A0A090VZJ3_9FLAO</name>
<reference evidence="1 2" key="1">
    <citation type="journal article" date="2014" name="Genome Announc.">
        <title>Draft Genome Sequence of Marine Flavobacterium Jejuia pallidilutea Strain 11shimoA1 and Pigmentation Mutants.</title>
        <authorList>
            <person name="Takatani N."/>
            <person name="Nakanishi M."/>
            <person name="Meirelles P."/>
            <person name="Mino S."/>
            <person name="Suda W."/>
            <person name="Oshima K."/>
            <person name="Hattori M."/>
            <person name="Ohkuma M."/>
            <person name="Hosokawa M."/>
            <person name="Miyashita K."/>
            <person name="Thompson F.L."/>
            <person name="Niwa A."/>
            <person name="Sawabe T."/>
            <person name="Sawabe T."/>
        </authorList>
    </citation>
    <scope>NUCLEOTIDE SEQUENCE [LARGE SCALE GENOMIC DNA]</scope>
    <source>
        <strain evidence="2">JCM19302</strain>
    </source>
</reference>
<accession>A0A090VZJ3</accession>
<evidence type="ECO:0000313" key="1">
    <source>
        <dbReference type="EMBL" id="GAL70071.1"/>
    </source>
</evidence>